<sequence>MSPLCRLETELSLQITKPGRVALSVAVSSPVHEELTLTGPAATGGRPPVVEFRHGTRVHLLDLAAGGLTIAYRAECAPGAAEPEPVSEHDLILYTRPSRYCQSDRFLAMATAEFGALDDARSKVDAIVDFAARRLSYVIGSSRSSDGAIDTVLAGAGVCRDYAHVCVALCRALDIPARFVAVYAPGLSPMDFHAVFEAAIDGHWYVFDATHLAPRASMVRIATGRDAADTAFLTTLGAELDLTATSVGAVAAPVLPAETSGLVALK</sequence>
<name>A0ABP5DK30_9PSEU</name>
<dbReference type="Proteomes" id="UP001501116">
    <property type="component" value="Unassembled WGS sequence"/>
</dbReference>
<dbReference type="InterPro" id="IPR038765">
    <property type="entry name" value="Papain-like_cys_pep_sf"/>
</dbReference>
<dbReference type="PANTHER" id="PTHR33490">
    <property type="entry name" value="BLR5614 PROTEIN-RELATED"/>
    <property type="match status" value="1"/>
</dbReference>
<protein>
    <submittedName>
        <fullName evidence="2">Transglutaminase family protein</fullName>
    </submittedName>
</protein>
<comment type="caution">
    <text evidence="2">The sequence shown here is derived from an EMBL/GenBank/DDBJ whole genome shotgun (WGS) entry which is preliminary data.</text>
</comment>
<evidence type="ECO:0000259" key="1">
    <source>
        <dbReference type="SMART" id="SM00460"/>
    </source>
</evidence>
<dbReference type="Gene3D" id="3.10.620.30">
    <property type="match status" value="1"/>
</dbReference>
<keyword evidence="3" id="KW-1185">Reference proteome</keyword>
<dbReference type="EMBL" id="BAAANN010000034">
    <property type="protein sequence ID" value="GAA1981724.1"/>
    <property type="molecule type" value="Genomic_DNA"/>
</dbReference>
<organism evidence="2 3">
    <name type="scientific">Amycolatopsis minnesotensis</name>
    <dbReference type="NCBI Taxonomy" id="337894"/>
    <lineage>
        <taxon>Bacteria</taxon>
        <taxon>Bacillati</taxon>
        <taxon>Actinomycetota</taxon>
        <taxon>Actinomycetes</taxon>
        <taxon>Pseudonocardiales</taxon>
        <taxon>Pseudonocardiaceae</taxon>
        <taxon>Amycolatopsis</taxon>
    </lineage>
</organism>
<dbReference type="SUPFAM" id="SSF54001">
    <property type="entry name" value="Cysteine proteinases"/>
    <property type="match status" value="1"/>
</dbReference>
<feature type="domain" description="Transglutaminase-like" evidence="1">
    <location>
        <begin position="151"/>
        <end position="211"/>
    </location>
</feature>
<reference evidence="3" key="1">
    <citation type="journal article" date="2019" name="Int. J. Syst. Evol. Microbiol.">
        <title>The Global Catalogue of Microorganisms (GCM) 10K type strain sequencing project: providing services to taxonomists for standard genome sequencing and annotation.</title>
        <authorList>
            <consortium name="The Broad Institute Genomics Platform"/>
            <consortium name="The Broad Institute Genome Sequencing Center for Infectious Disease"/>
            <person name="Wu L."/>
            <person name="Ma J."/>
        </authorList>
    </citation>
    <scope>NUCLEOTIDE SEQUENCE [LARGE SCALE GENOMIC DNA]</scope>
    <source>
        <strain evidence="3">JCM 14545</strain>
    </source>
</reference>
<evidence type="ECO:0000313" key="2">
    <source>
        <dbReference type="EMBL" id="GAA1981724.1"/>
    </source>
</evidence>
<gene>
    <name evidence="2" type="ORF">GCM10009754_68190</name>
</gene>
<proteinExistence type="predicted"/>
<dbReference type="SMART" id="SM00460">
    <property type="entry name" value="TGc"/>
    <property type="match status" value="1"/>
</dbReference>
<evidence type="ECO:0000313" key="3">
    <source>
        <dbReference type="Proteomes" id="UP001501116"/>
    </source>
</evidence>
<accession>A0ABP5DK30</accession>
<dbReference type="Pfam" id="PF01841">
    <property type="entry name" value="Transglut_core"/>
    <property type="match status" value="1"/>
</dbReference>
<dbReference type="InterPro" id="IPR002931">
    <property type="entry name" value="Transglutaminase-like"/>
</dbReference>
<dbReference type="RefSeq" id="WP_344428605.1">
    <property type="nucleotide sequence ID" value="NZ_BAAANN010000034.1"/>
</dbReference>
<dbReference type="PANTHER" id="PTHR33490:SF12">
    <property type="entry name" value="BLL5557 PROTEIN"/>
    <property type="match status" value="1"/>
</dbReference>